<dbReference type="EMBL" id="CP016796">
    <property type="protein sequence ID" value="API86021.1"/>
    <property type="molecule type" value="Genomic_DNA"/>
</dbReference>
<keyword evidence="5 14" id="KW-0679">Respiratory chain</keyword>
<keyword evidence="13" id="KW-0449">Lipoprotein</keyword>
<dbReference type="InterPro" id="IPR034227">
    <property type="entry name" value="CuRO_UO_II"/>
</dbReference>
<evidence type="ECO:0000256" key="3">
    <source>
        <dbReference type="ARBA" id="ARBA00022448"/>
    </source>
</evidence>
<dbReference type="GO" id="GO:0004129">
    <property type="term" value="F:cytochrome-c oxidase activity"/>
    <property type="evidence" value="ECO:0007669"/>
    <property type="project" value="UniProtKB-UniRule"/>
</dbReference>
<dbReference type="PIRSF" id="PIRSF000292">
    <property type="entry name" value="Ubi_od_II"/>
    <property type="match status" value="1"/>
</dbReference>
<dbReference type="Proteomes" id="UP000184222">
    <property type="component" value="Chromosome"/>
</dbReference>
<dbReference type="PROSITE" id="PS51257">
    <property type="entry name" value="PROKAR_LIPOPROTEIN"/>
    <property type="match status" value="1"/>
</dbReference>
<dbReference type="Pfam" id="PF06481">
    <property type="entry name" value="COX_ARM"/>
    <property type="match status" value="1"/>
</dbReference>
<dbReference type="GO" id="GO:0009486">
    <property type="term" value="F:cytochrome bo3 ubiquinol oxidase activity"/>
    <property type="evidence" value="ECO:0007669"/>
    <property type="project" value="InterPro"/>
</dbReference>
<evidence type="ECO:0000313" key="19">
    <source>
        <dbReference type="Proteomes" id="UP000184222"/>
    </source>
</evidence>
<dbReference type="SUPFAM" id="SSF49503">
    <property type="entry name" value="Cupredoxins"/>
    <property type="match status" value="1"/>
</dbReference>
<dbReference type="GO" id="GO:0005507">
    <property type="term" value="F:copper ion binding"/>
    <property type="evidence" value="ECO:0007669"/>
    <property type="project" value="InterPro"/>
</dbReference>
<dbReference type="InterPro" id="IPR002429">
    <property type="entry name" value="CcO_II-like_C"/>
</dbReference>
<protein>
    <recommendedName>
        <fullName evidence="14">Ubiquinol oxidase subunit 2</fullName>
    </recommendedName>
</protein>
<keyword evidence="8 14" id="KW-0249">Electron transport</keyword>
<dbReference type="GO" id="GO:0005886">
    <property type="term" value="C:plasma membrane"/>
    <property type="evidence" value="ECO:0007669"/>
    <property type="project" value="UniProtKB-SubCell"/>
</dbReference>
<dbReference type="RefSeq" id="WP_072711221.1">
    <property type="nucleotide sequence ID" value="NZ_CP016796.1"/>
</dbReference>
<dbReference type="InterPro" id="IPR008972">
    <property type="entry name" value="Cupredoxin"/>
</dbReference>
<keyword evidence="12" id="KW-0564">Palmitate</keyword>
<evidence type="ECO:0000313" key="18">
    <source>
        <dbReference type="EMBL" id="API86021.1"/>
    </source>
</evidence>
<evidence type="ECO:0000256" key="15">
    <source>
        <dbReference type="SAM" id="Phobius"/>
    </source>
</evidence>
<evidence type="ECO:0000256" key="4">
    <source>
        <dbReference type="ARBA" id="ARBA00022475"/>
    </source>
</evidence>
<keyword evidence="6 15" id="KW-0812">Transmembrane</keyword>
<keyword evidence="3 14" id="KW-0813">Transport</keyword>
<evidence type="ECO:0000256" key="10">
    <source>
        <dbReference type="ARBA" id="ARBA00023002"/>
    </source>
</evidence>
<dbReference type="NCBIfam" id="TIGR01433">
    <property type="entry name" value="CyoA"/>
    <property type="match status" value="1"/>
</dbReference>
<comment type="similarity">
    <text evidence="2 14">Belongs to the cytochrome c oxidase subunit 2 family.</text>
</comment>
<dbReference type="CDD" id="cd04212">
    <property type="entry name" value="CuRO_UO_II"/>
    <property type="match status" value="1"/>
</dbReference>
<keyword evidence="7" id="KW-0732">Signal</keyword>
<keyword evidence="4 14" id="KW-1003">Cell membrane</keyword>
<dbReference type="Gene3D" id="2.60.40.420">
    <property type="entry name" value="Cupredoxins - blue copper proteins"/>
    <property type="match status" value="1"/>
</dbReference>
<keyword evidence="9 15" id="KW-1133">Transmembrane helix</keyword>
<evidence type="ECO:0000256" key="6">
    <source>
        <dbReference type="ARBA" id="ARBA00022692"/>
    </source>
</evidence>
<proteinExistence type="inferred from homology"/>
<dbReference type="PROSITE" id="PS50857">
    <property type="entry name" value="COX2_CUA"/>
    <property type="match status" value="1"/>
</dbReference>
<keyword evidence="19" id="KW-1185">Reference proteome</keyword>
<name>A0A1L4BQ94_9GAMM</name>
<evidence type="ECO:0000256" key="2">
    <source>
        <dbReference type="ARBA" id="ARBA00007866"/>
    </source>
</evidence>
<dbReference type="InterPro" id="IPR036257">
    <property type="entry name" value="Cyt_c_oxidase_su2_TM_sf"/>
</dbReference>
<organism evidence="18 19">
    <name type="scientific">Francisella uliginis</name>
    <dbReference type="NCBI Taxonomy" id="573570"/>
    <lineage>
        <taxon>Bacteria</taxon>
        <taxon>Pseudomonadati</taxon>
        <taxon>Pseudomonadota</taxon>
        <taxon>Gammaproteobacteria</taxon>
        <taxon>Thiotrichales</taxon>
        <taxon>Francisellaceae</taxon>
        <taxon>Francisella</taxon>
    </lineage>
</organism>
<dbReference type="Pfam" id="PF00116">
    <property type="entry name" value="COX2"/>
    <property type="match status" value="1"/>
</dbReference>
<reference evidence="18 19" key="1">
    <citation type="journal article" date="2016" name="Appl. Environ. Microbiol.">
        <title>Whole genome relationships among Francisella bacteria of diverse origin define new species and provide specific regions for detection.</title>
        <authorList>
            <person name="Challacombe J.F."/>
            <person name="Petersen J.M."/>
            <person name="Gallegos-Graves V."/>
            <person name="Hodge D."/>
            <person name="Pillai S."/>
            <person name="Kuske C.R."/>
        </authorList>
    </citation>
    <scope>NUCLEOTIDE SEQUENCE [LARGE SCALE GENOMIC DNA]</scope>
    <source>
        <strain evidence="19">TX07-7310</strain>
    </source>
</reference>
<sequence length="308" mass="35696">MNWKKYLLIFASIVGVLSLSSCKGGIWNPMGVITSQEKHLLIFATVLMLFVVIPVIILTLWFAWKYRDGANSEYKPTWSHSNKLEIICWGVPFVIILILSIVTWKTTHTLSPYKPLESDKKPIEIDVVALNWKWMFIYPEYDIATVNYIQLPKDRPVNFKITSAAPMNSFFIPELAGQIYAMTGMTTQLHVIAKHEGKFRGFSANYTGIGFAEMQFYAKVTDQADFNKWVKEVKDGKHQSLTWNYFWKDLVKDSINNPVAYYSHVDKNLFNHIVMSYMMPNYKPENMANAMPMHHGQKMHNSMHHHSM</sequence>
<evidence type="ECO:0000256" key="1">
    <source>
        <dbReference type="ARBA" id="ARBA00004651"/>
    </source>
</evidence>
<evidence type="ECO:0000256" key="9">
    <source>
        <dbReference type="ARBA" id="ARBA00022989"/>
    </source>
</evidence>
<feature type="domain" description="Cytochrome oxidase subunit II copper A binding" evidence="16">
    <location>
        <begin position="120"/>
        <end position="232"/>
    </location>
</feature>
<comment type="subcellular location">
    <subcellularLocation>
        <location evidence="1">Cell membrane</location>
        <topology evidence="1">Multi-pass membrane protein</topology>
    </subcellularLocation>
</comment>
<dbReference type="Gene3D" id="1.10.287.90">
    <property type="match status" value="1"/>
</dbReference>
<dbReference type="PANTHER" id="PTHR22888:SF18">
    <property type="entry name" value="CYTOCHROME BO(3) UBIQUINOL OXIDASE SUBUNIT 2"/>
    <property type="match status" value="1"/>
</dbReference>
<keyword evidence="10 14" id="KW-0560">Oxidoreductase</keyword>
<feature type="domain" description="Cytochrome oxidase subunit II transmembrane region profile" evidence="17">
    <location>
        <begin position="18"/>
        <end position="114"/>
    </location>
</feature>
<evidence type="ECO:0000256" key="12">
    <source>
        <dbReference type="ARBA" id="ARBA00023139"/>
    </source>
</evidence>
<dbReference type="STRING" id="573570.F7310_01010"/>
<dbReference type="OrthoDB" id="9783445at2"/>
<feature type="transmembrane region" description="Helical" evidence="15">
    <location>
        <begin position="84"/>
        <end position="104"/>
    </location>
</feature>
<dbReference type="InterPro" id="IPR006333">
    <property type="entry name" value="Cyt_o_ubiquinol_oxidase_su2"/>
</dbReference>
<dbReference type="PANTHER" id="PTHR22888">
    <property type="entry name" value="CYTOCHROME C OXIDASE, SUBUNIT II"/>
    <property type="match status" value="1"/>
</dbReference>
<accession>A0A1L4BQ94</accession>
<dbReference type="PROSITE" id="PS50999">
    <property type="entry name" value="COX2_TM"/>
    <property type="match status" value="1"/>
</dbReference>
<dbReference type="GO" id="GO:0016682">
    <property type="term" value="F:oxidoreductase activity, acting on diphenols and related substances as donors, oxygen as acceptor"/>
    <property type="evidence" value="ECO:0007669"/>
    <property type="project" value="InterPro"/>
</dbReference>
<evidence type="ECO:0000256" key="14">
    <source>
        <dbReference type="PIRNR" id="PIRNR000292"/>
    </source>
</evidence>
<dbReference type="InterPro" id="IPR011759">
    <property type="entry name" value="Cyt_c_oxidase_su2_TM_dom"/>
</dbReference>
<gene>
    <name evidence="18" type="ORF">F7310_01010</name>
</gene>
<evidence type="ECO:0000256" key="7">
    <source>
        <dbReference type="ARBA" id="ARBA00022729"/>
    </source>
</evidence>
<evidence type="ECO:0000259" key="16">
    <source>
        <dbReference type="PROSITE" id="PS50857"/>
    </source>
</evidence>
<dbReference type="SUPFAM" id="SSF81464">
    <property type="entry name" value="Cytochrome c oxidase subunit II-like, transmembrane region"/>
    <property type="match status" value="1"/>
</dbReference>
<dbReference type="AlphaFoldDB" id="A0A1L4BQ94"/>
<dbReference type="GO" id="GO:0042773">
    <property type="term" value="P:ATP synthesis coupled electron transport"/>
    <property type="evidence" value="ECO:0007669"/>
    <property type="project" value="TreeGrafter"/>
</dbReference>
<dbReference type="InterPro" id="IPR045187">
    <property type="entry name" value="CcO_II"/>
</dbReference>
<evidence type="ECO:0000256" key="13">
    <source>
        <dbReference type="ARBA" id="ARBA00023288"/>
    </source>
</evidence>
<feature type="transmembrane region" description="Helical" evidence="15">
    <location>
        <begin position="40"/>
        <end position="64"/>
    </location>
</feature>
<evidence type="ECO:0000256" key="11">
    <source>
        <dbReference type="ARBA" id="ARBA00023136"/>
    </source>
</evidence>
<evidence type="ECO:0000259" key="17">
    <source>
        <dbReference type="PROSITE" id="PS50999"/>
    </source>
</evidence>
<dbReference type="InterPro" id="IPR010514">
    <property type="entry name" value="COX_ARM"/>
</dbReference>
<keyword evidence="11 14" id="KW-0472">Membrane</keyword>
<evidence type="ECO:0000256" key="5">
    <source>
        <dbReference type="ARBA" id="ARBA00022660"/>
    </source>
</evidence>
<evidence type="ECO:0000256" key="8">
    <source>
        <dbReference type="ARBA" id="ARBA00022982"/>
    </source>
</evidence>
<dbReference type="KEGG" id="frx:F7310_01010"/>